<feature type="region of interest" description="Disordered" evidence="7">
    <location>
        <begin position="36"/>
        <end position="55"/>
    </location>
</feature>
<gene>
    <name evidence="9" type="primary">wc2_2</name>
    <name evidence="9" type="ORF">SLS53_007842</name>
</gene>
<evidence type="ECO:0000256" key="6">
    <source>
        <dbReference type="PROSITE-ProRule" id="PRU00094"/>
    </source>
</evidence>
<reference evidence="9 10" key="1">
    <citation type="journal article" date="2023" name="PLoS ONE">
        <title>Cytospora paraplurivora sp. nov. isolated from orchards with fruit tree decline syndrome in Ontario, Canada.</title>
        <authorList>
            <person name="Ilyukhin E."/>
            <person name="Nguyen H.D.T."/>
            <person name="Castle A.J."/>
            <person name="Ellouze W."/>
        </authorList>
    </citation>
    <scope>NUCLEOTIDE SEQUENCE [LARGE SCALE GENOMIC DNA]</scope>
    <source>
        <strain evidence="9 10">FDS-564</strain>
    </source>
</reference>
<dbReference type="AlphaFoldDB" id="A0AAN9U2Q1"/>
<keyword evidence="2 6" id="KW-0863">Zinc-finger</keyword>
<evidence type="ECO:0000256" key="1">
    <source>
        <dbReference type="ARBA" id="ARBA00022723"/>
    </source>
</evidence>
<dbReference type="GO" id="GO:0043565">
    <property type="term" value="F:sequence-specific DNA binding"/>
    <property type="evidence" value="ECO:0007669"/>
    <property type="project" value="InterPro"/>
</dbReference>
<evidence type="ECO:0000256" key="3">
    <source>
        <dbReference type="ARBA" id="ARBA00022833"/>
    </source>
</evidence>
<evidence type="ECO:0000256" key="2">
    <source>
        <dbReference type="ARBA" id="ARBA00022771"/>
    </source>
</evidence>
<dbReference type="PROSITE" id="PS50114">
    <property type="entry name" value="GATA_ZN_FINGER_2"/>
    <property type="match status" value="1"/>
</dbReference>
<sequence>MQDVGSLARVIDQLIRFAQGSRSSANRQCRDQYLQERLLPPEKEVTPTPSPPPRPLVATEFARQQDAISNVAQWVEETSSSQPREEHQFWLSDPKIVESLFTIHRSAKHLLDFTSTLIGSSSHDTSLGQRPIPVMSNGDVLFMTQLSNDISRSAAGISAVRHHTSRQAARKRARPTEVTGSSSHRGDGDERDHNRGHGHGHGGSVKRVHARHTSGAGTLLSPGAGAAPRPGVGAGAGAGAHWGTGEPACWKCGRTETPEWRKGPDGGVLCNVCGLLYARQRKKMRSTQGGSHASRSLHRA</sequence>
<evidence type="ECO:0000313" key="10">
    <source>
        <dbReference type="Proteomes" id="UP001320245"/>
    </source>
</evidence>
<dbReference type="InterPro" id="IPR000679">
    <property type="entry name" value="Znf_GATA"/>
</dbReference>
<evidence type="ECO:0000259" key="8">
    <source>
        <dbReference type="PROSITE" id="PS50114"/>
    </source>
</evidence>
<comment type="caution">
    <text evidence="9">The sequence shown here is derived from an EMBL/GenBank/DDBJ whole genome shotgun (WGS) entry which is preliminary data.</text>
</comment>
<dbReference type="GO" id="GO:0008270">
    <property type="term" value="F:zinc ion binding"/>
    <property type="evidence" value="ECO:0007669"/>
    <property type="project" value="UniProtKB-KW"/>
</dbReference>
<protein>
    <submittedName>
        <fullName evidence="9">White collar 2 type of transcription factor</fullName>
    </submittedName>
</protein>
<accession>A0AAN9U2Q1</accession>
<dbReference type="Pfam" id="PF00320">
    <property type="entry name" value="GATA"/>
    <property type="match status" value="1"/>
</dbReference>
<feature type="domain" description="GATA-type" evidence="8">
    <location>
        <begin position="249"/>
        <end position="277"/>
    </location>
</feature>
<keyword evidence="4" id="KW-0805">Transcription regulation</keyword>
<dbReference type="CDD" id="cd00202">
    <property type="entry name" value="ZnF_GATA"/>
    <property type="match status" value="1"/>
</dbReference>
<evidence type="ECO:0000256" key="5">
    <source>
        <dbReference type="ARBA" id="ARBA00023163"/>
    </source>
</evidence>
<dbReference type="EMBL" id="JAJSPL020000042">
    <property type="protein sequence ID" value="KAK7734736.1"/>
    <property type="molecule type" value="Genomic_DNA"/>
</dbReference>
<proteinExistence type="predicted"/>
<feature type="compositionally biased region" description="Basic residues" evidence="7">
    <location>
        <begin position="160"/>
        <end position="173"/>
    </location>
</feature>
<keyword evidence="10" id="KW-1185">Reference proteome</keyword>
<feature type="compositionally biased region" description="Basic and acidic residues" evidence="7">
    <location>
        <begin position="36"/>
        <end position="45"/>
    </location>
</feature>
<feature type="compositionally biased region" description="Basic and acidic residues" evidence="7">
    <location>
        <begin position="184"/>
        <end position="195"/>
    </location>
</feature>
<feature type="compositionally biased region" description="Basic residues" evidence="7">
    <location>
        <begin position="196"/>
        <end position="212"/>
    </location>
</feature>
<keyword evidence="1" id="KW-0479">Metal-binding</keyword>
<evidence type="ECO:0000313" key="9">
    <source>
        <dbReference type="EMBL" id="KAK7734736.1"/>
    </source>
</evidence>
<dbReference type="InterPro" id="IPR013088">
    <property type="entry name" value="Znf_NHR/GATA"/>
</dbReference>
<dbReference type="Proteomes" id="UP001320245">
    <property type="component" value="Unassembled WGS sequence"/>
</dbReference>
<dbReference type="GO" id="GO:0006355">
    <property type="term" value="P:regulation of DNA-templated transcription"/>
    <property type="evidence" value="ECO:0007669"/>
    <property type="project" value="InterPro"/>
</dbReference>
<dbReference type="Gene3D" id="3.30.50.10">
    <property type="entry name" value="Erythroid Transcription Factor GATA-1, subunit A"/>
    <property type="match status" value="1"/>
</dbReference>
<keyword evidence="5" id="KW-0804">Transcription</keyword>
<evidence type="ECO:0000256" key="7">
    <source>
        <dbReference type="SAM" id="MobiDB-lite"/>
    </source>
</evidence>
<dbReference type="PANTHER" id="PTHR47172:SF24">
    <property type="entry name" value="GATA ZINC FINGER DOMAIN-CONTAINING PROTEIN 14-RELATED"/>
    <property type="match status" value="1"/>
</dbReference>
<organism evidence="9 10">
    <name type="scientific">Cytospora paraplurivora</name>
    <dbReference type="NCBI Taxonomy" id="2898453"/>
    <lineage>
        <taxon>Eukaryota</taxon>
        <taxon>Fungi</taxon>
        <taxon>Dikarya</taxon>
        <taxon>Ascomycota</taxon>
        <taxon>Pezizomycotina</taxon>
        <taxon>Sordariomycetes</taxon>
        <taxon>Sordariomycetidae</taxon>
        <taxon>Diaporthales</taxon>
        <taxon>Cytosporaceae</taxon>
        <taxon>Cytospora</taxon>
    </lineage>
</organism>
<dbReference type="SMART" id="SM00401">
    <property type="entry name" value="ZnF_GATA"/>
    <property type="match status" value="1"/>
</dbReference>
<dbReference type="SUPFAM" id="SSF57716">
    <property type="entry name" value="Glucocorticoid receptor-like (DNA-binding domain)"/>
    <property type="match status" value="1"/>
</dbReference>
<dbReference type="PANTHER" id="PTHR47172">
    <property type="entry name" value="OS01G0976800 PROTEIN"/>
    <property type="match status" value="1"/>
</dbReference>
<name>A0AAN9U2Q1_9PEZI</name>
<keyword evidence="3" id="KW-0862">Zinc</keyword>
<feature type="compositionally biased region" description="Low complexity" evidence="7">
    <location>
        <begin position="222"/>
        <end position="231"/>
    </location>
</feature>
<evidence type="ECO:0000256" key="4">
    <source>
        <dbReference type="ARBA" id="ARBA00023015"/>
    </source>
</evidence>
<feature type="region of interest" description="Disordered" evidence="7">
    <location>
        <begin position="157"/>
        <end position="240"/>
    </location>
</feature>